<accession>A0A3S4V439</accession>
<keyword evidence="1" id="KW-0812">Transmembrane</keyword>
<name>A0A3S4V439_9ACTO</name>
<proteinExistence type="predicted"/>
<evidence type="ECO:0000256" key="1">
    <source>
        <dbReference type="SAM" id="Phobius"/>
    </source>
</evidence>
<feature type="transmembrane region" description="Helical" evidence="1">
    <location>
        <begin position="105"/>
        <end position="126"/>
    </location>
</feature>
<dbReference type="EMBL" id="LR134350">
    <property type="protein sequence ID" value="VEG27351.1"/>
    <property type="molecule type" value="Genomic_DNA"/>
</dbReference>
<protein>
    <recommendedName>
        <fullName evidence="4">ATP synthase I chain</fullName>
    </recommendedName>
</protein>
<dbReference type="AlphaFoldDB" id="A0A3S4V439"/>
<reference evidence="2 3" key="1">
    <citation type="submission" date="2018-12" db="EMBL/GenBank/DDBJ databases">
        <authorList>
            <consortium name="Pathogen Informatics"/>
        </authorList>
    </citation>
    <scope>NUCLEOTIDE SEQUENCE [LARGE SCALE GENOMIC DNA]</scope>
    <source>
        <strain evidence="2 3">NCTC11636</strain>
    </source>
</reference>
<feature type="transmembrane region" description="Helical" evidence="1">
    <location>
        <begin position="70"/>
        <end position="93"/>
    </location>
</feature>
<evidence type="ECO:0008006" key="4">
    <source>
        <dbReference type="Google" id="ProtNLM"/>
    </source>
</evidence>
<evidence type="ECO:0000313" key="3">
    <source>
        <dbReference type="Proteomes" id="UP000266895"/>
    </source>
</evidence>
<organism evidence="2 3">
    <name type="scientific">Actinomyces howellii</name>
    <dbReference type="NCBI Taxonomy" id="52771"/>
    <lineage>
        <taxon>Bacteria</taxon>
        <taxon>Bacillati</taxon>
        <taxon>Actinomycetota</taxon>
        <taxon>Actinomycetes</taxon>
        <taxon>Actinomycetales</taxon>
        <taxon>Actinomycetaceae</taxon>
        <taxon>Actinomyces</taxon>
    </lineage>
</organism>
<dbReference type="Proteomes" id="UP000266895">
    <property type="component" value="Chromosome"/>
</dbReference>
<keyword evidence="1" id="KW-1133">Transmembrane helix</keyword>
<dbReference type="RefSeq" id="WP_232009880.1">
    <property type="nucleotide sequence ID" value="NZ_LR134350.1"/>
</dbReference>
<keyword evidence="1" id="KW-0472">Membrane</keyword>
<keyword evidence="3" id="KW-1185">Reference proteome</keyword>
<sequence length="142" mass="14392">MTYETHTAVFRRAAARVAVVGAVTVLAGLAAGVLAGGSALSGARWGTGAGTLMTAITVAALAYPWDRHPLLATGGVMLSFLGKIITMVGVVVLAGPRKDSLSPGWFLATLALVLLPVTVTEILVLARGRALTVEPPGGSEES</sequence>
<feature type="transmembrane region" description="Helical" evidence="1">
    <location>
        <begin position="45"/>
        <end position="63"/>
    </location>
</feature>
<dbReference type="KEGG" id="ahw:NCTC11636_00987"/>
<gene>
    <name evidence="2" type="ORF">NCTC11636_00987</name>
</gene>
<evidence type="ECO:0000313" key="2">
    <source>
        <dbReference type="EMBL" id="VEG27351.1"/>
    </source>
</evidence>